<dbReference type="Gene3D" id="3.20.20.70">
    <property type="entry name" value="Aldolase class I"/>
    <property type="match status" value="1"/>
</dbReference>
<dbReference type="Proteomes" id="UP000183028">
    <property type="component" value="Unassembled WGS sequence"/>
</dbReference>
<keyword evidence="6" id="KW-0223">Dioxygenase</keyword>
<protein>
    <recommendedName>
        <fullName evidence="2">Probable nitronate monooxygenase</fullName>
    </recommendedName>
</protein>
<keyword evidence="4" id="KW-0288">FMN</keyword>
<dbReference type="Pfam" id="PF03060">
    <property type="entry name" value="NMO"/>
    <property type="match status" value="1"/>
</dbReference>
<evidence type="ECO:0000256" key="1">
    <source>
        <dbReference type="ARBA" id="ARBA00003535"/>
    </source>
</evidence>
<dbReference type="RefSeq" id="WP_074731571.1">
    <property type="nucleotide sequence ID" value="NZ_FNYK01000012.1"/>
</dbReference>
<evidence type="ECO:0000313" key="7">
    <source>
        <dbReference type="Proteomes" id="UP000183028"/>
    </source>
</evidence>
<organism evidence="6 7">
    <name type="scientific">Sharpea azabuensis</name>
    <dbReference type="NCBI Taxonomy" id="322505"/>
    <lineage>
        <taxon>Bacteria</taxon>
        <taxon>Bacillati</taxon>
        <taxon>Bacillota</taxon>
        <taxon>Erysipelotrichia</taxon>
        <taxon>Erysipelotrichales</taxon>
        <taxon>Coprobacillaceae</taxon>
        <taxon>Sharpea</taxon>
    </lineage>
</organism>
<evidence type="ECO:0000256" key="3">
    <source>
        <dbReference type="ARBA" id="ARBA00022630"/>
    </source>
</evidence>
<dbReference type="AlphaFoldDB" id="A0A1H6RZZ4"/>
<evidence type="ECO:0000256" key="5">
    <source>
        <dbReference type="ARBA" id="ARBA00023002"/>
    </source>
</evidence>
<evidence type="ECO:0000256" key="4">
    <source>
        <dbReference type="ARBA" id="ARBA00022643"/>
    </source>
</evidence>
<dbReference type="GO" id="GO:0018580">
    <property type="term" value="F:nitronate monooxygenase activity"/>
    <property type="evidence" value="ECO:0007669"/>
    <property type="project" value="InterPro"/>
</dbReference>
<dbReference type="PANTHER" id="PTHR32332">
    <property type="entry name" value="2-NITROPROPANE DIOXYGENASE"/>
    <property type="match status" value="1"/>
</dbReference>
<dbReference type="SUPFAM" id="SSF51412">
    <property type="entry name" value="Inosine monophosphate dehydrogenase (IMPDH)"/>
    <property type="match status" value="1"/>
</dbReference>
<dbReference type="GO" id="GO:0051213">
    <property type="term" value="F:dioxygenase activity"/>
    <property type="evidence" value="ECO:0007669"/>
    <property type="project" value="UniProtKB-KW"/>
</dbReference>
<dbReference type="EMBL" id="FNYK01000012">
    <property type="protein sequence ID" value="SEI61239.1"/>
    <property type="molecule type" value="Genomic_DNA"/>
</dbReference>
<dbReference type="InterPro" id="IPR004136">
    <property type="entry name" value="NMO"/>
</dbReference>
<reference evidence="7" key="1">
    <citation type="submission" date="2016-10" db="EMBL/GenBank/DDBJ databases">
        <authorList>
            <person name="Varghese N."/>
        </authorList>
    </citation>
    <scope>NUCLEOTIDE SEQUENCE [LARGE SCALE GENOMIC DNA]</scope>
    <source>
        <strain evidence="7">DSM 20406</strain>
    </source>
</reference>
<sequence>MSNVAIGEKRLHLPLIQGGMGVGVSLSRLAGHVAKCGGMGVISSAQIGFRESDFAYHTKEANRRAILQEVKKAKEIAEGHGLIGMNIMVALRDYKQHVQAAIEAGVDCIISGAGLPLSLPSLVKDTNVKIAPIVSSSKACEVILKSWHRKYQRVADFIVIEGSLAGGHLGFLLENIQNNSTQKLLDILGEVKAVVRKYEALYHQKIPIFVAGGIYTNDDIKQALTAGADGVQMATRFIATDECDASDAFKQAFINAKKEDLSIINSPVGMPARALSTLFLKKHQKITKCFSCIQSCHVTNAPYCITQALINAVNGNLDEGIVFSGTNGYRIDKIVSVKTLIDELMEGIV</sequence>
<comment type="function">
    <text evidence="1">Nitronate monooxygenase that uses molecular oxygen to catalyze the oxidative denitrification of alkyl nitronates. Acts on propionate 3-nitronate (P3N), the presumed physiological substrate. Probably functions in the detoxification of P3N, a metabolic poison produced by plants and fungi as a defense mechanism.</text>
</comment>
<evidence type="ECO:0000313" key="6">
    <source>
        <dbReference type="EMBL" id="SEI61239.1"/>
    </source>
</evidence>
<dbReference type="eggNOG" id="COG2070">
    <property type="taxonomic scope" value="Bacteria"/>
</dbReference>
<accession>A0A1H6RZZ4</accession>
<dbReference type="InterPro" id="IPR013785">
    <property type="entry name" value="Aldolase_TIM"/>
</dbReference>
<dbReference type="STRING" id="322505.SAMN04487836_13017"/>
<proteinExistence type="predicted"/>
<keyword evidence="7" id="KW-1185">Reference proteome</keyword>
<evidence type="ECO:0000256" key="2">
    <source>
        <dbReference type="ARBA" id="ARBA00013457"/>
    </source>
</evidence>
<keyword evidence="5" id="KW-0560">Oxidoreductase</keyword>
<dbReference type="CDD" id="cd04730">
    <property type="entry name" value="NPD_like"/>
    <property type="match status" value="1"/>
</dbReference>
<dbReference type="PANTHER" id="PTHR32332:SF18">
    <property type="entry name" value="2-NITROPROPANE DIOXYGENASE"/>
    <property type="match status" value="1"/>
</dbReference>
<gene>
    <name evidence="6" type="ORF">SAMN04487834_101227</name>
</gene>
<dbReference type="OrthoDB" id="9778912at2"/>
<name>A0A1H6RZZ4_9FIRM</name>
<keyword evidence="3" id="KW-0285">Flavoprotein</keyword>